<sequence length="397" mass="43324">MRRLFAFWGGRFTFVRLRRACWAWHAAATTLPPGIPAMTVEAFFSQTYDEARGKFLAAAQTRGLRIERHLHPDVAGPSGEQLSIDTALLVPAQAQTLLIVTSGVHGVEGFCGSGCQTGLLQDEELFARLAAANVALLLVHAVNPYGFAHLRRVNEDNVDLNRNSVDFAEAASANPAYLEVDPLLLPRTWPPSQADQAALQHYMVTRGEKALQDAATSGQYRVPDGMFYGGSAPCWSTLQMRGIVSRHAAGMSRLVWIDLHTGLGHYGHGEKIFNSPDAAELERAMRTWGADVRPIAAAGSVSSVVKGDLVGIAYELLPSIEKTCVTLEFGTLAPLAVLQALRADHWLHRHPEQGAAQRTGIRQALRDAFYCDAPEWKGMVYAQTRMAVLQALVRFSG</sequence>
<evidence type="ECO:0000313" key="2">
    <source>
        <dbReference type="Proteomes" id="UP001189663"/>
    </source>
</evidence>
<protein>
    <recommendedName>
        <fullName evidence="3">DUF2817 domain-containing protein</fullName>
    </recommendedName>
</protein>
<reference evidence="1 2" key="1">
    <citation type="submission" date="2023-07" db="EMBL/GenBank/DDBJ databases">
        <authorList>
            <person name="Peeters C."/>
        </authorList>
    </citation>
    <scope>NUCLEOTIDE SEQUENCE [LARGE SCALE GENOMIC DNA]</scope>
    <source>
        <strain evidence="1 2">LMG 18096</strain>
    </source>
</reference>
<proteinExistence type="predicted"/>
<dbReference type="AlphaFoldDB" id="A0ABC8QLE6"/>
<dbReference type="Gene3D" id="3.40.630.10">
    <property type="entry name" value="Zn peptidases"/>
    <property type="match status" value="1"/>
</dbReference>
<organism evidence="1 2">
    <name type="scientific">Ralstonia holmesii</name>
    <dbReference type="NCBI Taxonomy" id="3058602"/>
    <lineage>
        <taxon>Bacteria</taxon>
        <taxon>Pseudomonadati</taxon>
        <taxon>Pseudomonadota</taxon>
        <taxon>Betaproteobacteria</taxon>
        <taxon>Burkholderiales</taxon>
        <taxon>Burkholderiaceae</taxon>
        <taxon>Ralstonia</taxon>
    </lineage>
</organism>
<dbReference type="EMBL" id="CATZAT010000016">
    <property type="protein sequence ID" value="CAJ0804979.1"/>
    <property type="molecule type" value="Genomic_DNA"/>
</dbReference>
<name>A0ABC8QLE6_9RALS</name>
<dbReference type="Proteomes" id="UP001189663">
    <property type="component" value="Unassembled WGS sequence"/>
</dbReference>
<keyword evidence="2" id="KW-1185">Reference proteome</keyword>
<accession>A0ABC8QLE6</accession>
<comment type="caution">
    <text evidence="1">The sequence shown here is derived from an EMBL/GenBank/DDBJ whole genome shotgun (WGS) entry which is preliminary data.</text>
</comment>
<evidence type="ECO:0000313" key="1">
    <source>
        <dbReference type="EMBL" id="CAJ0804979.1"/>
    </source>
</evidence>
<dbReference type="Pfam" id="PF10994">
    <property type="entry name" value="DUF2817"/>
    <property type="match status" value="1"/>
</dbReference>
<dbReference type="SUPFAM" id="SSF53187">
    <property type="entry name" value="Zn-dependent exopeptidases"/>
    <property type="match status" value="1"/>
</dbReference>
<dbReference type="CDD" id="cd06233">
    <property type="entry name" value="M14-like"/>
    <property type="match status" value="1"/>
</dbReference>
<gene>
    <name evidence="1" type="ORF">LMG18096_04539</name>
</gene>
<evidence type="ECO:0008006" key="3">
    <source>
        <dbReference type="Google" id="ProtNLM"/>
    </source>
</evidence>
<dbReference type="InterPro" id="IPR021259">
    <property type="entry name" value="DUF2817"/>
</dbReference>